<keyword evidence="2" id="KW-1185">Reference proteome</keyword>
<dbReference type="InterPro" id="IPR013078">
    <property type="entry name" value="His_Pase_superF_clade-1"/>
</dbReference>
<dbReference type="CDD" id="cd07067">
    <property type="entry name" value="HP_PGM_like"/>
    <property type="match status" value="1"/>
</dbReference>
<proteinExistence type="predicted"/>
<sequence length="174" mass="19535">MANIITLFLSLILSFSTNPEQIVPEPQKDTITTYYLIRHAEKDRSDSENHDPNLTDEGLKRAENWAQALKDIDLDAVYSTTYNRTMQTAKPAADMKSLEIQNYDANKLFDAEFKKATSGKTVLVVGHSNTTPQFANAILGEKKYENIDDSENGALFIVQILEDGSKISQVIYIN</sequence>
<dbReference type="SUPFAM" id="SSF53254">
    <property type="entry name" value="Phosphoglycerate mutase-like"/>
    <property type="match status" value="1"/>
</dbReference>
<dbReference type="EC" id="5.4.-.-" evidence="1"/>
<gene>
    <name evidence="1" type="ORF">RE431_09160</name>
</gene>
<keyword evidence="1" id="KW-0413">Isomerase</keyword>
<dbReference type="GO" id="GO:0016853">
    <property type="term" value="F:isomerase activity"/>
    <property type="evidence" value="ECO:0007669"/>
    <property type="project" value="UniProtKB-KW"/>
</dbReference>
<dbReference type="EMBL" id="JAVJIU010000003">
    <property type="protein sequence ID" value="MDR5590809.1"/>
    <property type="molecule type" value="Genomic_DNA"/>
</dbReference>
<evidence type="ECO:0000313" key="2">
    <source>
        <dbReference type="Proteomes" id="UP001257234"/>
    </source>
</evidence>
<protein>
    <submittedName>
        <fullName evidence="1">Phosphoglycerate mutase family protein</fullName>
        <ecNumber evidence="1">5.4.-.-</ecNumber>
    </submittedName>
</protein>
<comment type="caution">
    <text evidence="1">The sequence shown here is derived from an EMBL/GenBank/DDBJ whole genome shotgun (WGS) entry which is preliminary data.</text>
</comment>
<dbReference type="RefSeq" id="WP_309561681.1">
    <property type="nucleotide sequence ID" value="NZ_JAVJIU010000003.1"/>
</dbReference>
<accession>A0ABU1EQZ5</accession>
<dbReference type="Gene3D" id="3.40.50.1240">
    <property type="entry name" value="Phosphoglycerate mutase-like"/>
    <property type="match status" value="1"/>
</dbReference>
<dbReference type="Proteomes" id="UP001257234">
    <property type="component" value="Unassembled WGS sequence"/>
</dbReference>
<reference evidence="2" key="1">
    <citation type="submission" date="2023-07" db="EMBL/GenBank/DDBJ databases">
        <title>Christiangramia sp. SM2212., a novel bacterium of the family Flavobacteriaceae isolated from the sea sediment.</title>
        <authorList>
            <person name="Wang J."/>
            <person name="Zhang X."/>
        </authorList>
    </citation>
    <scope>NUCLEOTIDE SEQUENCE [LARGE SCALE GENOMIC DNA]</scope>
    <source>
        <strain evidence="2">SM2212</strain>
    </source>
</reference>
<dbReference type="Pfam" id="PF00300">
    <property type="entry name" value="His_Phos_1"/>
    <property type="match status" value="1"/>
</dbReference>
<evidence type="ECO:0000313" key="1">
    <source>
        <dbReference type="EMBL" id="MDR5590809.1"/>
    </source>
</evidence>
<dbReference type="InterPro" id="IPR029033">
    <property type="entry name" value="His_PPase_superfam"/>
</dbReference>
<name>A0ABU1EQZ5_9FLAO</name>
<organism evidence="1 2">
    <name type="scientific">Christiangramia sediminicola</name>
    <dbReference type="NCBI Taxonomy" id="3073267"/>
    <lineage>
        <taxon>Bacteria</taxon>
        <taxon>Pseudomonadati</taxon>
        <taxon>Bacteroidota</taxon>
        <taxon>Flavobacteriia</taxon>
        <taxon>Flavobacteriales</taxon>
        <taxon>Flavobacteriaceae</taxon>
        <taxon>Christiangramia</taxon>
    </lineage>
</organism>